<dbReference type="STRING" id="629741.GCWU000324_01575"/>
<protein>
    <submittedName>
        <fullName evidence="1">Uncharacterized protein</fullName>
    </submittedName>
</protein>
<evidence type="ECO:0000313" key="2">
    <source>
        <dbReference type="Proteomes" id="UP000003009"/>
    </source>
</evidence>
<keyword evidence="2" id="KW-1185">Reference proteome</keyword>
<reference evidence="1" key="1">
    <citation type="submission" date="2009-04" db="EMBL/GenBank/DDBJ databases">
        <authorList>
            <person name="Weinstock G."/>
            <person name="Sodergren E."/>
            <person name="Clifton S."/>
            <person name="Fulton L."/>
            <person name="Fulton B."/>
            <person name="Courtney L."/>
            <person name="Fronick C."/>
            <person name="Harrison M."/>
            <person name="Strong C."/>
            <person name="Farmer C."/>
            <person name="Delahaunty K."/>
            <person name="Markovic C."/>
            <person name="Hall O."/>
            <person name="Minx P."/>
            <person name="Tomlinson C."/>
            <person name="Mitreva M."/>
            <person name="Nelson J."/>
            <person name="Hou S."/>
            <person name="Wollam A."/>
            <person name="Pepin K.H."/>
            <person name="Johnson M."/>
            <person name="Bhonagiri V."/>
            <person name="Nash W.E."/>
            <person name="Warren W."/>
            <person name="Chinwalla A."/>
            <person name="Mardis E.R."/>
            <person name="Wilson R.K."/>
        </authorList>
    </citation>
    <scope>NUCLEOTIDE SEQUENCE [LARGE SCALE GENOMIC DNA]</scope>
    <source>
        <strain evidence="1">ATCC 51147</strain>
    </source>
</reference>
<gene>
    <name evidence="1" type="ORF">GCWU000324_01575</name>
</gene>
<dbReference type="HOGENOM" id="CLU_3062454_0_0_4"/>
<dbReference type="EMBL" id="ACJW02000003">
    <property type="protein sequence ID" value="EEP67328.1"/>
    <property type="molecule type" value="Genomic_DNA"/>
</dbReference>
<evidence type="ECO:0000313" key="1">
    <source>
        <dbReference type="EMBL" id="EEP67328.1"/>
    </source>
</evidence>
<name>C4GKR9_9NEIS</name>
<dbReference type="Proteomes" id="UP000003009">
    <property type="component" value="Unassembled WGS sequence"/>
</dbReference>
<proteinExistence type="predicted"/>
<comment type="caution">
    <text evidence="1">The sequence shown here is derived from an EMBL/GenBank/DDBJ whole genome shotgun (WGS) entry which is preliminary data.</text>
</comment>
<sequence>MRYFVIFGILLLERGFRLPKWVGQPENGAQWVCWERWLDCPYMRFSGCLCSTV</sequence>
<dbReference type="AlphaFoldDB" id="C4GKR9"/>
<accession>C4GKR9</accession>
<organism evidence="1 2">
    <name type="scientific">Kingella oralis ATCC 51147</name>
    <dbReference type="NCBI Taxonomy" id="629741"/>
    <lineage>
        <taxon>Bacteria</taxon>
        <taxon>Pseudomonadati</taxon>
        <taxon>Pseudomonadota</taxon>
        <taxon>Betaproteobacteria</taxon>
        <taxon>Neisseriales</taxon>
        <taxon>Neisseriaceae</taxon>
        <taxon>Kingella</taxon>
    </lineage>
</organism>